<protein>
    <submittedName>
        <fullName evidence="9">AEC family transporter</fullName>
    </submittedName>
</protein>
<feature type="transmembrane region" description="Helical" evidence="8">
    <location>
        <begin position="203"/>
        <end position="220"/>
    </location>
</feature>
<dbReference type="AlphaFoldDB" id="A0A437Q654"/>
<evidence type="ECO:0000256" key="6">
    <source>
        <dbReference type="ARBA" id="ARBA00022989"/>
    </source>
</evidence>
<feature type="transmembrane region" description="Helical" evidence="8">
    <location>
        <begin position="37"/>
        <end position="60"/>
    </location>
</feature>
<evidence type="ECO:0000313" key="9">
    <source>
        <dbReference type="EMBL" id="RVU29981.1"/>
    </source>
</evidence>
<dbReference type="InterPro" id="IPR038770">
    <property type="entry name" value="Na+/solute_symporter_sf"/>
</dbReference>
<dbReference type="GO" id="GO:0055085">
    <property type="term" value="P:transmembrane transport"/>
    <property type="evidence" value="ECO:0007669"/>
    <property type="project" value="InterPro"/>
</dbReference>
<dbReference type="Gene3D" id="1.20.1530.20">
    <property type="match status" value="1"/>
</dbReference>
<name>A0A437Q654_9GAMM</name>
<comment type="similarity">
    <text evidence="2">Belongs to the auxin efflux carrier (TC 2.A.69) family.</text>
</comment>
<dbReference type="GO" id="GO:0005886">
    <property type="term" value="C:plasma membrane"/>
    <property type="evidence" value="ECO:0007669"/>
    <property type="project" value="UniProtKB-SubCell"/>
</dbReference>
<evidence type="ECO:0000256" key="8">
    <source>
        <dbReference type="SAM" id="Phobius"/>
    </source>
</evidence>
<dbReference type="PANTHER" id="PTHR36838:SF4">
    <property type="entry name" value="AUXIN EFFLUX CARRIER FAMILY PROTEIN"/>
    <property type="match status" value="1"/>
</dbReference>
<keyword evidence="3" id="KW-0813">Transport</keyword>
<evidence type="ECO:0000256" key="3">
    <source>
        <dbReference type="ARBA" id="ARBA00022448"/>
    </source>
</evidence>
<keyword evidence="10" id="KW-1185">Reference proteome</keyword>
<comment type="subcellular location">
    <subcellularLocation>
        <location evidence="1">Cell membrane</location>
        <topology evidence="1">Multi-pass membrane protein</topology>
    </subcellularLocation>
</comment>
<comment type="caution">
    <text evidence="9">The sequence shown here is derived from an EMBL/GenBank/DDBJ whole genome shotgun (WGS) entry which is preliminary data.</text>
</comment>
<organism evidence="9 10">
    <name type="scientific">Neptunomonas marina</name>
    <dbReference type="NCBI Taxonomy" id="1815562"/>
    <lineage>
        <taxon>Bacteria</taxon>
        <taxon>Pseudomonadati</taxon>
        <taxon>Pseudomonadota</taxon>
        <taxon>Gammaproteobacteria</taxon>
        <taxon>Oceanospirillales</taxon>
        <taxon>Oceanospirillaceae</taxon>
        <taxon>Neptunomonas</taxon>
    </lineage>
</organism>
<feature type="transmembrane region" description="Helical" evidence="8">
    <location>
        <begin position="262"/>
        <end position="280"/>
    </location>
</feature>
<keyword evidence="7 8" id="KW-0472">Membrane</keyword>
<keyword evidence="4" id="KW-1003">Cell membrane</keyword>
<accession>A0A437Q654</accession>
<keyword evidence="6 8" id="KW-1133">Transmembrane helix</keyword>
<evidence type="ECO:0000256" key="4">
    <source>
        <dbReference type="ARBA" id="ARBA00022475"/>
    </source>
</evidence>
<feature type="transmembrane region" description="Helical" evidence="8">
    <location>
        <begin position="292"/>
        <end position="312"/>
    </location>
</feature>
<dbReference type="InterPro" id="IPR004776">
    <property type="entry name" value="Mem_transp_PIN-like"/>
</dbReference>
<evidence type="ECO:0000256" key="7">
    <source>
        <dbReference type="ARBA" id="ARBA00023136"/>
    </source>
</evidence>
<dbReference type="RefSeq" id="WP_127694766.1">
    <property type="nucleotide sequence ID" value="NZ_SACQ01000006.1"/>
</dbReference>
<evidence type="ECO:0000256" key="5">
    <source>
        <dbReference type="ARBA" id="ARBA00022692"/>
    </source>
</evidence>
<feature type="transmembrane region" description="Helical" evidence="8">
    <location>
        <begin position="232"/>
        <end position="256"/>
    </location>
</feature>
<dbReference type="Proteomes" id="UP000282818">
    <property type="component" value="Unassembled WGS sequence"/>
</dbReference>
<feature type="transmembrane region" description="Helical" evidence="8">
    <location>
        <begin position="72"/>
        <end position="89"/>
    </location>
</feature>
<keyword evidence="5 8" id="KW-0812">Transmembrane</keyword>
<evidence type="ECO:0000313" key="10">
    <source>
        <dbReference type="Proteomes" id="UP000282818"/>
    </source>
</evidence>
<evidence type="ECO:0000256" key="2">
    <source>
        <dbReference type="ARBA" id="ARBA00010145"/>
    </source>
</evidence>
<evidence type="ECO:0000256" key="1">
    <source>
        <dbReference type="ARBA" id="ARBA00004651"/>
    </source>
</evidence>
<feature type="transmembrane region" description="Helical" evidence="8">
    <location>
        <begin position="7"/>
        <end position="28"/>
    </location>
</feature>
<dbReference type="PANTHER" id="PTHR36838">
    <property type="entry name" value="AUXIN EFFLUX CARRIER FAMILY PROTEIN"/>
    <property type="match status" value="1"/>
</dbReference>
<proteinExistence type="inferred from homology"/>
<feature type="transmembrane region" description="Helical" evidence="8">
    <location>
        <begin position="134"/>
        <end position="155"/>
    </location>
</feature>
<feature type="transmembrane region" description="Helical" evidence="8">
    <location>
        <begin position="101"/>
        <end position="122"/>
    </location>
</feature>
<dbReference type="EMBL" id="SACQ01000006">
    <property type="protein sequence ID" value="RVU29981.1"/>
    <property type="molecule type" value="Genomic_DNA"/>
</dbReference>
<sequence>MSQHLETFAYTANVVAPIFFIVFLGFLLKRTRIIDDAFVATASKLVFVVTLPALVFMSISRTNFHAVFNPQMLSYITIATLIVVALISWQAQRLIQRPEDVGVFIQGAFRGNYGIVGLAVSLNIYGDEGLAKASLILALIIPLYNSLSIIALTLPMKQQNNLSAAKVGVEILKNPLIIAVLLALPFSYFGFTLPAVINRTGDYFADITLPLALMAVGASLNLKSLKHTSSMAFWATATKLVLIPFVLTCVAALLGFADQDVVLMFVLFGTPTAAASFIMAKAMGGNAELAANIILTTTLGSIVSLGAGIFILKMLQFL</sequence>
<reference evidence="9 10" key="1">
    <citation type="submission" date="2019-01" db="EMBL/GenBank/DDBJ databases">
        <authorList>
            <person name="Chen W.-M."/>
        </authorList>
    </citation>
    <scope>NUCLEOTIDE SEQUENCE [LARGE SCALE GENOMIC DNA]</scope>
    <source>
        <strain evidence="9 10">HPM-16</strain>
    </source>
</reference>
<gene>
    <name evidence="9" type="ORF">EOE65_13045</name>
</gene>
<feature type="transmembrane region" description="Helical" evidence="8">
    <location>
        <begin position="176"/>
        <end position="197"/>
    </location>
</feature>
<dbReference type="Pfam" id="PF03547">
    <property type="entry name" value="Mem_trans"/>
    <property type="match status" value="1"/>
</dbReference>